<name>A0A161YFS0_9CELL</name>
<reference evidence="2 3" key="1">
    <citation type="submission" date="2016-01" db="EMBL/GenBank/DDBJ databases">
        <title>Genome sequence of Oerskovia enterophila VJag, an agar and cellulose degrading bacterium.</title>
        <authorList>
            <person name="Poehlein A."/>
            <person name="Jag V."/>
            <person name="Bengelsdorf F."/>
            <person name="Duerre P."/>
            <person name="Daniel R."/>
        </authorList>
    </citation>
    <scope>NUCLEOTIDE SEQUENCE [LARGE SCALE GENOMIC DNA]</scope>
    <source>
        <strain evidence="2 3">VJag</strain>
    </source>
</reference>
<dbReference type="InterPro" id="IPR011991">
    <property type="entry name" value="ArsR-like_HTH"/>
</dbReference>
<dbReference type="InterPro" id="IPR036390">
    <property type="entry name" value="WH_DNA-bd_sf"/>
</dbReference>
<dbReference type="InterPro" id="IPR001845">
    <property type="entry name" value="HTH_ArsR_DNA-bd_dom"/>
</dbReference>
<feature type="domain" description="HTH arsR-type" evidence="1">
    <location>
        <begin position="29"/>
        <end position="106"/>
    </location>
</feature>
<evidence type="ECO:0000313" key="3">
    <source>
        <dbReference type="Proteomes" id="UP000076447"/>
    </source>
</evidence>
<dbReference type="GO" id="GO:0003700">
    <property type="term" value="F:DNA-binding transcription factor activity"/>
    <property type="evidence" value="ECO:0007669"/>
    <property type="project" value="InterPro"/>
</dbReference>
<dbReference type="SUPFAM" id="SSF46785">
    <property type="entry name" value="Winged helix' DNA-binding domain"/>
    <property type="match status" value="1"/>
</dbReference>
<organism evidence="2 3">
    <name type="scientific">Oerskovia enterophila</name>
    <dbReference type="NCBI Taxonomy" id="43678"/>
    <lineage>
        <taxon>Bacteria</taxon>
        <taxon>Bacillati</taxon>
        <taxon>Actinomycetota</taxon>
        <taxon>Actinomycetes</taxon>
        <taxon>Micrococcales</taxon>
        <taxon>Cellulomonadaceae</taxon>
        <taxon>Oerskovia</taxon>
    </lineage>
</organism>
<dbReference type="AlphaFoldDB" id="A0A161YFS0"/>
<dbReference type="STRING" id="43678.OJAG_26040"/>
<dbReference type="EMBL" id="LRIE01000077">
    <property type="protein sequence ID" value="KZM34798.1"/>
    <property type="molecule type" value="Genomic_DNA"/>
</dbReference>
<sequence length="130" mass="14213">MPREKGAKVASRLAKPLTIPAVDEIDLFEVMSALADPVRRALVAYIAADPGTSCSTSSFGVSKSALTRHWRVLRESGLIRQEVDGTRHRNWLRREELDSRFPGLMPLVLRELAVPPPSTSALGADTPGPR</sequence>
<dbReference type="SMART" id="SM00418">
    <property type="entry name" value="HTH_ARSR"/>
    <property type="match status" value="1"/>
</dbReference>
<dbReference type="PATRIC" id="fig|43678.3.peg.2725"/>
<dbReference type="InterPro" id="IPR036388">
    <property type="entry name" value="WH-like_DNA-bd_sf"/>
</dbReference>
<comment type="caution">
    <text evidence="2">The sequence shown here is derived from an EMBL/GenBank/DDBJ whole genome shotgun (WGS) entry which is preliminary data.</text>
</comment>
<dbReference type="Pfam" id="PF12840">
    <property type="entry name" value="HTH_20"/>
    <property type="match status" value="1"/>
</dbReference>
<dbReference type="Proteomes" id="UP000076447">
    <property type="component" value="Unassembled WGS sequence"/>
</dbReference>
<dbReference type="CDD" id="cd00090">
    <property type="entry name" value="HTH_ARSR"/>
    <property type="match status" value="1"/>
</dbReference>
<evidence type="ECO:0000313" key="2">
    <source>
        <dbReference type="EMBL" id="KZM34798.1"/>
    </source>
</evidence>
<protein>
    <submittedName>
        <fullName evidence="2">Helix-turn-helix domain protein</fullName>
    </submittedName>
</protein>
<accession>A0A161YFS0</accession>
<dbReference type="Gene3D" id="1.10.10.10">
    <property type="entry name" value="Winged helix-like DNA-binding domain superfamily/Winged helix DNA-binding domain"/>
    <property type="match status" value="1"/>
</dbReference>
<gene>
    <name evidence="2" type="ORF">OJAG_26040</name>
</gene>
<evidence type="ECO:0000259" key="1">
    <source>
        <dbReference type="SMART" id="SM00418"/>
    </source>
</evidence>
<proteinExistence type="predicted"/>